<evidence type="ECO:0000259" key="2">
    <source>
        <dbReference type="Pfam" id="PF02829"/>
    </source>
</evidence>
<dbReference type="OrthoDB" id="9792661at2"/>
<evidence type="ECO:0000313" key="4">
    <source>
        <dbReference type="EMBL" id="RKQ29659.1"/>
    </source>
</evidence>
<dbReference type="InterPro" id="IPR013196">
    <property type="entry name" value="HTH_11"/>
</dbReference>
<dbReference type="Pfam" id="PF02829">
    <property type="entry name" value="3H"/>
    <property type="match status" value="1"/>
</dbReference>
<dbReference type="SUPFAM" id="SSF75500">
    <property type="entry name" value="Putative transcriptional regulator TM1602, C-terminal domain"/>
    <property type="match status" value="1"/>
</dbReference>
<dbReference type="InterPro" id="IPR035922">
    <property type="entry name" value="3H_dom_sf"/>
</dbReference>
<dbReference type="AlphaFoldDB" id="A0A494ZTV1"/>
<protein>
    <submittedName>
        <fullName evidence="4">Transcription repressor NadR</fullName>
    </submittedName>
</protein>
<dbReference type="Pfam" id="PF08279">
    <property type="entry name" value="HTH_11"/>
    <property type="match status" value="1"/>
</dbReference>
<name>A0A494ZTV1_9BACI</name>
<dbReference type="GO" id="GO:0046872">
    <property type="term" value="F:metal ion binding"/>
    <property type="evidence" value="ECO:0007669"/>
    <property type="project" value="UniProtKB-KW"/>
</dbReference>
<gene>
    <name evidence="4" type="ORF">D8M06_17150</name>
</gene>
<feature type="binding site" evidence="1">
    <location>
        <position position="151"/>
    </location>
    <ligand>
        <name>Ni(2+)</name>
        <dbReference type="ChEBI" id="CHEBI:49786"/>
    </ligand>
</feature>
<comment type="caution">
    <text evidence="4">The sequence shown here is derived from an EMBL/GenBank/DDBJ whole genome shotgun (WGS) entry which is preliminary data.</text>
</comment>
<evidence type="ECO:0000313" key="5">
    <source>
        <dbReference type="Proteomes" id="UP000269301"/>
    </source>
</evidence>
<dbReference type="Gene3D" id="3.30.1340.20">
    <property type="entry name" value="3H domain"/>
    <property type="match status" value="1"/>
</dbReference>
<keyword evidence="5" id="KW-1185">Reference proteome</keyword>
<accession>A0A494ZTV1</accession>
<dbReference type="EMBL" id="RBZP01000022">
    <property type="protein sequence ID" value="RKQ29659.1"/>
    <property type="molecule type" value="Genomic_DNA"/>
</dbReference>
<reference evidence="4 5" key="1">
    <citation type="journal article" date="2016" name="Int. J. Syst. Evol. Microbiol.">
        <title>Oceanobacillus halophilus sp. nov., a novel moderately halophilic bacterium from a hypersaline lake.</title>
        <authorList>
            <person name="Amoozegar M.A."/>
            <person name="Bagheri M."/>
            <person name="Makhdoumi A."/>
            <person name="Nikou M.M."/>
            <person name="Fazeli S.A.S."/>
            <person name="Schumann P."/>
            <person name="Sproer C."/>
            <person name="Sanchez-Porro C."/>
            <person name="Ventosa A."/>
        </authorList>
    </citation>
    <scope>NUCLEOTIDE SEQUENCE [LARGE SCALE GENOMIC DNA]</scope>
    <source>
        <strain evidence="4 5">DSM 23996</strain>
    </source>
</reference>
<dbReference type="InterPro" id="IPR026043">
    <property type="entry name" value="NadR"/>
</dbReference>
<proteinExistence type="predicted"/>
<feature type="binding site" evidence="1">
    <location>
        <position position="92"/>
    </location>
    <ligand>
        <name>Ni(2+)</name>
        <dbReference type="ChEBI" id="CHEBI:49786"/>
    </ligand>
</feature>
<dbReference type="SUPFAM" id="SSF46785">
    <property type="entry name" value="Winged helix' DNA-binding domain"/>
    <property type="match status" value="1"/>
</dbReference>
<feature type="domain" description="Helix-turn-helix type 11" evidence="3">
    <location>
        <begin position="12"/>
        <end position="65"/>
    </location>
</feature>
<dbReference type="Proteomes" id="UP000269301">
    <property type="component" value="Unassembled WGS sequence"/>
</dbReference>
<dbReference type="Gene3D" id="1.10.10.10">
    <property type="entry name" value="Winged helix-like DNA-binding domain superfamily/Winged helix DNA-binding domain"/>
    <property type="match status" value="1"/>
</dbReference>
<keyword evidence="1" id="KW-0479">Metal-binding</keyword>
<dbReference type="PIRSF" id="PIRSF037847">
    <property type="entry name" value="NiaR"/>
    <property type="match status" value="1"/>
</dbReference>
<feature type="domain" description="3H" evidence="2">
    <location>
        <begin position="80"/>
        <end position="176"/>
    </location>
</feature>
<organism evidence="4 5">
    <name type="scientific">Oceanobacillus halophilus</name>
    <dbReference type="NCBI Taxonomy" id="930130"/>
    <lineage>
        <taxon>Bacteria</taxon>
        <taxon>Bacillati</taxon>
        <taxon>Bacillota</taxon>
        <taxon>Bacilli</taxon>
        <taxon>Bacillales</taxon>
        <taxon>Bacillaceae</taxon>
        <taxon>Oceanobacillus</taxon>
    </lineage>
</organism>
<dbReference type="PANTHER" id="PTHR40068:SF1">
    <property type="entry name" value="TRANSCRIPTION REPRESSOR NIAR-RELATED"/>
    <property type="match status" value="1"/>
</dbReference>
<feature type="binding site" evidence="1">
    <location>
        <position position="153"/>
    </location>
    <ligand>
        <name>Ni(2+)</name>
        <dbReference type="ChEBI" id="CHEBI:49786"/>
    </ligand>
</feature>
<dbReference type="InterPro" id="IPR036388">
    <property type="entry name" value="WH-like_DNA-bd_sf"/>
</dbReference>
<dbReference type="InterPro" id="IPR036390">
    <property type="entry name" value="WH_DNA-bd_sf"/>
</dbReference>
<keyword evidence="1" id="KW-0533">Nickel</keyword>
<feature type="binding site" evidence="1">
    <location>
        <position position="84"/>
    </location>
    <ligand>
        <name>Ni(2+)</name>
        <dbReference type="ChEBI" id="CHEBI:49786"/>
    </ligand>
</feature>
<evidence type="ECO:0000256" key="1">
    <source>
        <dbReference type="PIRSR" id="PIRSR037847-1"/>
    </source>
</evidence>
<dbReference type="RefSeq" id="WP_121205813.1">
    <property type="nucleotide sequence ID" value="NZ_RBZP01000022.1"/>
</dbReference>
<dbReference type="PANTHER" id="PTHR40068">
    <property type="entry name" value="TRANSCRIPTION REPRESSOR NIAR-RELATED"/>
    <property type="match status" value="1"/>
</dbReference>
<sequence length="181" mass="20275">MPDKAKISSSERQYLIIKQLKATNSPITGSEFAKKTNVSRQVIVQDVSLLKAKGEPIVATSQGYIYLTQDTNEDLHQIVIVCRHKPEDTKEELYLIVDHGVTIKDVIVEHQVYGDLTASIRVNNRKEVDQFVERIENTSAAYLSTLTDGIHLHTIEADSKEKLEAACKDLEKAGILLSKEN</sequence>
<dbReference type="InterPro" id="IPR004173">
    <property type="entry name" value="3H_domain"/>
</dbReference>
<evidence type="ECO:0000259" key="3">
    <source>
        <dbReference type="Pfam" id="PF08279"/>
    </source>
</evidence>